<name>A0AAX2M4X0_CHRVL</name>
<dbReference type="Proteomes" id="UP000254029">
    <property type="component" value="Unassembled WGS sequence"/>
</dbReference>
<sequence>MGENRRGDERVITQCYAGDFETDAEARNQFLRAIER</sequence>
<dbReference type="AlphaFoldDB" id="A0AAX2M4X0"/>
<reference evidence="1 2" key="1">
    <citation type="submission" date="2018-06" db="EMBL/GenBank/DDBJ databases">
        <authorList>
            <consortium name="Pathogen Informatics"/>
            <person name="Doyle S."/>
        </authorList>
    </citation>
    <scope>NUCLEOTIDE SEQUENCE [LARGE SCALE GENOMIC DNA]</scope>
    <source>
        <strain evidence="1 2">NCTC8684</strain>
    </source>
</reference>
<gene>
    <name evidence="1" type="ORF">NCTC8684_00390</name>
</gene>
<dbReference type="EMBL" id="UIGR01000001">
    <property type="protein sequence ID" value="SUX31352.1"/>
    <property type="molecule type" value="Genomic_DNA"/>
</dbReference>
<evidence type="ECO:0000313" key="2">
    <source>
        <dbReference type="Proteomes" id="UP000254029"/>
    </source>
</evidence>
<organism evidence="1 2">
    <name type="scientific">Chromobacterium violaceum</name>
    <dbReference type="NCBI Taxonomy" id="536"/>
    <lineage>
        <taxon>Bacteria</taxon>
        <taxon>Pseudomonadati</taxon>
        <taxon>Pseudomonadota</taxon>
        <taxon>Betaproteobacteria</taxon>
        <taxon>Neisseriales</taxon>
        <taxon>Chromobacteriaceae</taxon>
        <taxon>Chromobacterium</taxon>
    </lineage>
</organism>
<dbReference type="RefSeq" id="WP_242650748.1">
    <property type="nucleotide sequence ID" value="NZ_JBHMEH010000142.1"/>
</dbReference>
<protein>
    <submittedName>
        <fullName evidence="1">GTP cyclohydrolase I</fullName>
    </submittedName>
</protein>
<comment type="caution">
    <text evidence="1">The sequence shown here is derived from an EMBL/GenBank/DDBJ whole genome shotgun (WGS) entry which is preliminary data.</text>
</comment>
<evidence type="ECO:0000313" key="1">
    <source>
        <dbReference type="EMBL" id="SUX31352.1"/>
    </source>
</evidence>
<proteinExistence type="predicted"/>
<accession>A0AAX2M4X0</accession>